<dbReference type="InterPro" id="IPR051258">
    <property type="entry name" value="Diverse_Substrate_Transporter"/>
</dbReference>
<feature type="domain" description="EamA" evidence="8">
    <location>
        <begin position="145"/>
        <end position="274"/>
    </location>
</feature>
<dbReference type="InterPro" id="IPR037185">
    <property type="entry name" value="EmrE-like"/>
</dbReference>
<protein>
    <submittedName>
        <fullName evidence="9">Drug/metabolite transporter (DMT)-like permease</fullName>
    </submittedName>
</protein>
<feature type="transmembrane region" description="Helical" evidence="7">
    <location>
        <begin position="260"/>
        <end position="276"/>
    </location>
</feature>
<evidence type="ECO:0000256" key="4">
    <source>
        <dbReference type="ARBA" id="ARBA00022692"/>
    </source>
</evidence>
<comment type="similarity">
    <text evidence="2">Belongs to the EamA transporter family.</text>
</comment>
<feature type="transmembrane region" description="Helical" evidence="7">
    <location>
        <begin position="142"/>
        <end position="161"/>
    </location>
</feature>
<keyword evidence="6 7" id="KW-0472">Membrane</keyword>
<feature type="transmembrane region" description="Helical" evidence="7">
    <location>
        <begin position="233"/>
        <end position="254"/>
    </location>
</feature>
<evidence type="ECO:0000256" key="1">
    <source>
        <dbReference type="ARBA" id="ARBA00004651"/>
    </source>
</evidence>
<dbReference type="InterPro" id="IPR000620">
    <property type="entry name" value="EamA_dom"/>
</dbReference>
<keyword evidence="3" id="KW-1003">Cell membrane</keyword>
<evidence type="ECO:0000313" key="9">
    <source>
        <dbReference type="EMBL" id="MBB4073864.1"/>
    </source>
</evidence>
<dbReference type="Gene3D" id="1.10.3730.20">
    <property type="match status" value="1"/>
</dbReference>
<feature type="domain" description="EamA" evidence="8">
    <location>
        <begin position="9"/>
        <end position="135"/>
    </location>
</feature>
<dbReference type="SUPFAM" id="SSF103481">
    <property type="entry name" value="Multidrug resistance efflux transporter EmrE"/>
    <property type="match status" value="2"/>
</dbReference>
<evidence type="ECO:0000256" key="7">
    <source>
        <dbReference type="SAM" id="Phobius"/>
    </source>
</evidence>
<evidence type="ECO:0000256" key="2">
    <source>
        <dbReference type="ARBA" id="ARBA00007362"/>
    </source>
</evidence>
<evidence type="ECO:0000313" key="10">
    <source>
        <dbReference type="Proteomes" id="UP000559598"/>
    </source>
</evidence>
<evidence type="ECO:0000259" key="8">
    <source>
        <dbReference type="Pfam" id="PF00892"/>
    </source>
</evidence>
<name>A0A840DLC2_9BACL</name>
<dbReference type="PANTHER" id="PTHR42920">
    <property type="entry name" value="OS03G0707200 PROTEIN-RELATED"/>
    <property type="match status" value="1"/>
</dbReference>
<proteinExistence type="inferred from homology"/>
<accession>A0A840DLC2</accession>
<dbReference type="Proteomes" id="UP000559598">
    <property type="component" value="Unassembled WGS sequence"/>
</dbReference>
<dbReference type="AlphaFoldDB" id="A0A840DLC2"/>
<dbReference type="PANTHER" id="PTHR42920:SF5">
    <property type="entry name" value="EAMA DOMAIN-CONTAINING PROTEIN"/>
    <property type="match status" value="1"/>
</dbReference>
<feature type="transmembrane region" description="Helical" evidence="7">
    <location>
        <begin position="91"/>
        <end position="112"/>
    </location>
</feature>
<feature type="transmembrane region" description="Helical" evidence="7">
    <location>
        <begin position="7"/>
        <end position="28"/>
    </location>
</feature>
<gene>
    <name evidence="9" type="ORF">GGR02_001627</name>
</gene>
<dbReference type="GO" id="GO:0005886">
    <property type="term" value="C:plasma membrane"/>
    <property type="evidence" value="ECO:0007669"/>
    <property type="project" value="UniProtKB-SubCell"/>
</dbReference>
<dbReference type="Pfam" id="PF00892">
    <property type="entry name" value="EamA"/>
    <property type="match status" value="2"/>
</dbReference>
<feature type="transmembrane region" description="Helical" evidence="7">
    <location>
        <begin position="119"/>
        <end position="136"/>
    </location>
</feature>
<dbReference type="RefSeq" id="WP_183184192.1">
    <property type="nucleotide sequence ID" value="NZ_BMNP01000008.1"/>
</dbReference>
<keyword evidence="10" id="KW-1185">Reference proteome</keyword>
<keyword evidence="4 7" id="KW-0812">Transmembrane</keyword>
<feature type="transmembrane region" description="Helical" evidence="7">
    <location>
        <begin position="34"/>
        <end position="52"/>
    </location>
</feature>
<evidence type="ECO:0000256" key="5">
    <source>
        <dbReference type="ARBA" id="ARBA00022989"/>
    </source>
</evidence>
<sequence>MSQTKANGMLAIVTVFWGASYLFMKMGLSSLPPFYFIALRFLLAFLLAGAIFHQRLWRVDRRTIQHAFLLGTLLFLVFAFVMIGVQSTTTSHAGFLVSLTVIFVPLFSALFFKQKLSRQVVIGVVLTTVGIALLTLKGGGTIRQGDLLCILAAVCYAMHIVVTGQLTQRSDSVALGILQLGACGIISLVISLWLESPTLPTPSAWVAIFALGILCSAIGFVVQTVAQKYTTAAHAGLIFSLEPVFAALFGYMFLGEVLPLKGYIGAALVLTGILYAEMPRKKIPSWTEEGFQSTERTISTK</sequence>
<reference evidence="9 10" key="1">
    <citation type="submission" date="2020-08" db="EMBL/GenBank/DDBJ databases">
        <title>Genomic Encyclopedia of Type Strains, Phase IV (KMG-IV): sequencing the most valuable type-strain genomes for metagenomic binning, comparative biology and taxonomic classification.</title>
        <authorList>
            <person name="Goeker M."/>
        </authorList>
    </citation>
    <scope>NUCLEOTIDE SEQUENCE [LARGE SCALE GENOMIC DNA]</scope>
    <source>
        <strain evidence="9 10">DSM 17075</strain>
    </source>
</reference>
<evidence type="ECO:0000256" key="3">
    <source>
        <dbReference type="ARBA" id="ARBA00022475"/>
    </source>
</evidence>
<feature type="transmembrane region" description="Helical" evidence="7">
    <location>
        <begin position="173"/>
        <end position="194"/>
    </location>
</feature>
<comment type="subcellular location">
    <subcellularLocation>
        <location evidence="1">Cell membrane</location>
        <topology evidence="1">Multi-pass membrane protein</topology>
    </subcellularLocation>
</comment>
<feature type="transmembrane region" description="Helical" evidence="7">
    <location>
        <begin position="64"/>
        <end position="85"/>
    </location>
</feature>
<feature type="transmembrane region" description="Helical" evidence="7">
    <location>
        <begin position="206"/>
        <end position="226"/>
    </location>
</feature>
<evidence type="ECO:0000256" key="6">
    <source>
        <dbReference type="ARBA" id="ARBA00023136"/>
    </source>
</evidence>
<dbReference type="EMBL" id="JACIDE010000009">
    <property type="protein sequence ID" value="MBB4073864.1"/>
    <property type="molecule type" value="Genomic_DNA"/>
</dbReference>
<organism evidence="9 10">
    <name type="scientific">Anoxybacteroides voinovskiense</name>
    <dbReference type="NCBI Taxonomy" id="230470"/>
    <lineage>
        <taxon>Bacteria</taxon>
        <taxon>Bacillati</taxon>
        <taxon>Bacillota</taxon>
        <taxon>Bacilli</taxon>
        <taxon>Bacillales</taxon>
        <taxon>Anoxybacillaceae</taxon>
        <taxon>Anoxybacteroides</taxon>
    </lineage>
</organism>
<keyword evidence="5 7" id="KW-1133">Transmembrane helix</keyword>
<comment type="caution">
    <text evidence="9">The sequence shown here is derived from an EMBL/GenBank/DDBJ whole genome shotgun (WGS) entry which is preliminary data.</text>
</comment>